<dbReference type="RefSeq" id="XP_014182311.1">
    <property type="nucleotide sequence ID" value="XM_014326836.1"/>
</dbReference>
<evidence type="ECO:0000313" key="2">
    <source>
        <dbReference type="Proteomes" id="UP000002748"/>
    </source>
</evidence>
<dbReference type="Proteomes" id="UP000002748">
    <property type="component" value="Unassembled WGS sequence"/>
</dbReference>
<name>J4UHJ2_TRIAS</name>
<dbReference type="GeneID" id="25991336"/>
<gene>
    <name evidence="1" type="ORF">A1Q1_07824</name>
</gene>
<sequence length="412" mass="45344">MDLKISIEALAEKEMEERKTMLDKTVAQSISDFEASEEFRLLSSDLMQERLLHLCREQMAAAAALNHPTPSEEQKIIDQLTFRNAQTLSDAGEDLSDPFVPAIAKLGAMTTFWALRSSGVLGTRVGYSGLSCYLNGETLERQATVYFLATQAGMVTTIGQDGLPYFDTLDVHYKNAQQTLKALDIKHKDPCWVSMDALYPTSAERLTLIILAALGGTSCDHWTPYQQLMGCFGASLVAEFFESVLNPWEPSRSTSPPVITPVTESMQVAEDYLTQLASSQEEAPLHALHDARGESQQASQASDCDKPTLFCTTGNDHTASHRRWIPKGLFDTVASWYSTLMGLPSSEAAEFLRSDIPNPLPSLVTDDHNDPIDVAAQREALFKRTLDAALAHASATEQEELLAAFAEFKNIN</sequence>
<reference evidence="1 2" key="1">
    <citation type="journal article" date="2012" name="Eukaryot. Cell">
        <title>Draft genome sequence of CBS 2479, the standard type strain of Trichosporon asahii.</title>
        <authorList>
            <person name="Yang R.Y."/>
            <person name="Li H.T."/>
            <person name="Zhu H."/>
            <person name="Zhou G.P."/>
            <person name="Wang M."/>
            <person name="Wang L."/>
        </authorList>
    </citation>
    <scope>NUCLEOTIDE SEQUENCE [LARGE SCALE GENOMIC DNA]</scope>
    <source>
        <strain evidence="2">ATCC 90039 / CBS 2479 / JCM 2466 / KCTC 7840 / NCYC 2677 / UAMH 7654</strain>
    </source>
</reference>
<dbReference type="EMBL" id="ALBS01000077">
    <property type="protein sequence ID" value="EJT51030.1"/>
    <property type="molecule type" value="Genomic_DNA"/>
</dbReference>
<dbReference type="AlphaFoldDB" id="J4UHJ2"/>
<evidence type="ECO:0000313" key="1">
    <source>
        <dbReference type="EMBL" id="EJT51030.1"/>
    </source>
</evidence>
<comment type="caution">
    <text evidence="1">The sequence shown here is derived from an EMBL/GenBank/DDBJ whole genome shotgun (WGS) entry which is preliminary data.</text>
</comment>
<proteinExistence type="predicted"/>
<organism evidence="1 2">
    <name type="scientific">Trichosporon asahii var. asahii (strain ATCC 90039 / CBS 2479 / JCM 2466 / KCTC 7840 / NBRC 103889/ NCYC 2677 / UAMH 7654)</name>
    <name type="common">Yeast</name>
    <dbReference type="NCBI Taxonomy" id="1186058"/>
    <lineage>
        <taxon>Eukaryota</taxon>
        <taxon>Fungi</taxon>
        <taxon>Dikarya</taxon>
        <taxon>Basidiomycota</taxon>
        <taxon>Agaricomycotina</taxon>
        <taxon>Tremellomycetes</taxon>
        <taxon>Trichosporonales</taxon>
        <taxon>Trichosporonaceae</taxon>
        <taxon>Trichosporon</taxon>
    </lineage>
</organism>
<protein>
    <submittedName>
        <fullName evidence="1">Uncharacterized protein</fullName>
    </submittedName>
</protein>
<dbReference type="VEuPathDB" id="FungiDB:A1Q1_07824"/>
<dbReference type="KEGG" id="tasa:A1Q1_07824"/>
<accession>J4UHJ2</accession>
<dbReference type="HOGENOM" id="CLU_696744_0_0_1"/>